<organism evidence="5 6">
    <name type="scientific">Arachis hypogaea</name>
    <name type="common">Peanut</name>
    <dbReference type="NCBI Taxonomy" id="3818"/>
    <lineage>
        <taxon>Eukaryota</taxon>
        <taxon>Viridiplantae</taxon>
        <taxon>Streptophyta</taxon>
        <taxon>Embryophyta</taxon>
        <taxon>Tracheophyta</taxon>
        <taxon>Spermatophyta</taxon>
        <taxon>Magnoliopsida</taxon>
        <taxon>eudicotyledons</taxon>
        <taxon>Gunneridae</taxon>
        <taxon>Pentapetalae</taxon>
        <taxon>rosids</taxon>
        <taxon>fabids</taxon>
        <taxon>Fabales</taxon>
        <taxon>Fabaceae</taxon>
        <taxon>Papilionoideae</taxon>
        <taxon>50 kb inversion clade</taxon>
        <taxon>dalbergioids sensu lato</taxon>
        <taxon>Dalbergieae</taxon>
        <taxon>Pterocarpus clade</taxon>
        <taxon>Arachis</taxon>
    </lineage>
</organism>
<evidence type="ECO:0000259" key="4">
    <source>
        <dbReference type="Pfam" id="PF02902"/>
    </source>
</evidence>
<protein>
    <recommendedName>
        <fullName evidence="4">Ubiquitin-like protease family profile domain-containing protein</fullName>
    </recommendedName>
</protein>
<dbReference type="InterPro" id="IPR003653">
    <property type="entry name" value="Peptidase_C48_C"/>
</dbReference>
<evidence type="ECO:0000313" key="5">
    <source>
        <dbReference type="EMBL" id="RYR15426.1"/>
    </source>
</evidence>
<dbReference type="Proteomes" id="UP000289738">
    <property type="component" value="Chromosome B04"/>
</dbReference>
<name>A0A444ZMK9_ARAHY</name>
<dbReference type="PANTHER" id="PTHR47764">
    <property type="entry name" value="UBIQUITIN-LIKE-SPECIFIC PROTEASE 2B-RELATED"/>
    <property type="match status" value="1"/>
</dbReference>
<comment type="similarity">
    <text evidence="1">Belongs to the peptidase C48 family.</text>
</comment>
<dbReference type="InterPro" id="IPR038765">
    <property type="entry name" value="Papain-like_cys_pep_sf"/>
</dbReference>
<proteinExistence type="inferred from homology"/>
<dbReference type="Gene3D" id="3.30.310.130">
    <property type="entry name" value="Ubiquitin-related"/>
    <property type="match status" value="1"/>
</dbReference>
<evidence type="ECO:0000256" key="1">
    <source>
        <dbReference type="ARBA" id="ARBA00005234"/>
    </source>
</evidence>
<dbReference type="SUPFAM" id="SSF54001">
    <property type="entry name" value="Cysteine proteinases"/>
    <property type="match status" value="1"/>
</dbReference>
<evidence type="ECO:0000313" key="6">
    <source>
        <dbReference type="Proteomes" id="UP000289738"/>
    </source>
</evidence>
<keyword evidence="2" id="KW-0645">Protease</keyword>
<reference evidence="5 6" key="1">
    <citation type="submission" date="2019-01" db="EMBL/GenBank/DDBJ databases">
        <title>Sequencing of cultivated peanut Arachis hypogaea provides insights into genome evolution and oil improvement.</title>
        <authorList>
            <person name="Chen X."/>
        </authorList>
    </citation>
    <scope>NUCLEOTIDE SEQUENCE [LARGE SCALE GENOMIC DNA]</scope>
    <source>
        <strain evidence="6">cv. Fuhuasheng</strain>
        <tissue evidence="5">Leaves</tissue>
    </source>
</reference>
<evidence type="ECO:0000256" key="2">
    <source>
        <dbReference type="ARBA" id="ARBA00022670"/>
    </source>
</evidence>
<feature type="domain" description="Ubiquitin-like protease family profile" evidence="4">
    <location>
        <begin position="152"/>
        <end position="247"/>
    </location>
</feature>
<dbReference type="GO" id="GO:0008234">
    <property type="term" value="F:cysteine-type peptidase activity"/>
    <property type="evidence" value="ECO:0007669"/>
    <property type="project" value="InterPro"/>
</dbReference>
<keyword evidence="3" id="KW-0378">Hydrolase</keyword>
<gene>
    <name evidence="5" type="ORF">Ahy_B04g072177</name>
</gene>
<dbReference type="PANTHER" id="PTHR47764:SF12">
    <property type="entry name" value="ULP1 PROTEASE FAMILY, CARBOXY-TERMINAL DOMAIN PROTEIN"/>
    <property type="match status" value="1"/>
</dbReference>
<accession>A0A444ZMK9</accession>
<sequence length="294" mass="33399">MFSPLHLCSPPLTGALLLRLHLRSPAPFTFTFDALYAAYPDRSAATSDVVSRTILPLPSRFTLFVASTRTRPGCSRYSPSLPLSHSRHSIFSLLRRKRRVVYPLLRRERRILSSSSMDLFVFSTDAIVSFIISASATLLAAFCSGSLRLCFFFQKLADLDRDPSSACEGKAAFQRVYKWTRKLNLFEKDYIFIPVNYRWKQSITLSKKDNLYMDAMETASQSGDHELAEELLVHLIDQLSEAKKRERAFTNRECWNQLHLMGKAKNLLQYMFNLVMLGDAVALKSVAYSGKNGS</sequence>
<evidence type="ECO:0000256" key="3">
    <source>
        <dbReference type="ARBA" id="ARBA00022801"/>
    </source>
</evidence>
<dbReference type="AlphaFoldDB" id="A0A444ZMK9"/>
<comment type="caution">
    <text evidence="5">The sequence shown here is derived from an EMBL/GenBank/DDBJ whole genome shotgun (WGS) entry which is preliminary data.</text>
</comment>
<dbReference type="Pfam" id="PF02902">
    <property type="entry name" value="Peptidase_C48"/>
    <property type="match status" value="1"/>
</dbReference>
<dbReference type="EMBL" id="SDMP01000014">
    <property type="protein sequence ID" value="RYR15426.1"/>
    <property type="molecule type" value="Genomic_DNA"/>
</dbReference>
<keyword evidence="6" id="KW-1185">Reference proteome</keyword>
<dbReference type="GO" id="GO:0006508">
    <property type="term" value="P:proteolysis"/>
    <property type="evidence" value="ECO:0007669"/>
    <property type="project" value="UniProtKB-KW"/>
</dbReference>